<comment type="caution">
    <text evidence="16">The sequence shown here is derived from an EMBL/GenBank/DDBJ whole genome shotgun (WGS) entry which is preliminary data.</text>
</comment>
<gene>
    <name evidence="12 16" type="primary">valS</name>
    <name evidence="16" type="ORF">A3SI_12139</name>
</gene>
<feature type="domain" description="Aminoacyl-tRNA synthetase class Ia" evidence="13">
    <location>
        <begin position="15"/>
        <end position="573"/>
    </location>
</feature>
<dbReference type="InterPro" id="IPR002303">
    <property type="entry name" value="Valyl-tRNA_ligase"/>
</dbReference>
<evidence type="ECO:0000259" key="14">
    <source>
        <dbReference type="Pfam" id="PF08264"/>
    </source>
</evidence>
<dbReference type="CDD" id="cd00817">
    <property type="entry name" value="ValRS_core"/>
    <property type="match status" value="1"/>
</dbReference>
<evidence type="ECO:0000256" key="6">
    <source>
        <dbReference type="ARBA" id="ARBA00022840"/>
    </source>
</evidence>
<dbReference type="PRINTS" id="PR00986">
    <property type="entry name" value="TRNASYNTHVAL"/>
</dbReference>
<evidence type="ECO:0000259" key="13">
    <source>
        <dbReference type="Pfam" id="PF00133"/>
    </source>
</evidence>
<dbReference type="NCBIfam" id="NF004349">
    <property type="entry name" value="PRK05729.1"/>
    <property type="match status" value="1"/>
</dbReference>
<comment type="catalytic activity">
    <reaction evidence="10 12">
        <text>tRNA(Val) + L-valine + ATP = L-valyl-tRNA(Val) + AMP + diphosphate</text>
        <dbReference type="Rhea" id="RHEA:10704"/>
        <dbReference type="Rhea" id="RHEA-COMP:9672"/>
        <dbReference type="Rhea" id="RHEA-COMP:9708"/>
        <dbReference type="ChEBI" id="CHEBI:30616"/>
        <dbReference type="ChEBI" id="CHEBI:33019"/>
        <dbReference type="ChEBI" id="CHEBI:57762"/>
        <dbReference type="ChEBI" id="CHEBI:78442"/>
        <dbReference type="ChEBI" id="CHEBI:78537"/>
        <dbReference type="ChEBI" id="CHEBI:456215"/>
        <dbReference type="EC" id="6.1.1.9"/>
    </reaction>
</comment>
<dbReference type="Pfam" id="PF10458">
    <property type="entry name" value="Val_tRNA-synt_C"/>
    <property type="match status" value="1"/>
</dbReference>
<evidence type="ECO:0000313" key="17">
    <source>
        <dbReference type="Proteomes" id="UP000005551"/>
    </source>
</evidence>
<keyword evidence="17" id="KW-1185">Reference proteome</keyword>
<dbReference type="InterPro" id="IPR014729">
    <property type="entry name" value="Rossmann-like_a/b/a_fold"/>
</dbReference>
<feature type="domain" description="Valyl-tRNA synthetase tRNA-binding arm" evidence="15">
    <location>
        <begin position="810"/>
        <end position="874"/>
    </location>
</feature>
<dbReference type="EC" id="6.1.1.9" evidence="12"/>
<dbReference type="PROSITE" id="PS00178">
    <property type="entry name" value="AA_TRNA_LIGASE_I"/>
    <property type="match status" value="1"/>
</dbReference>
<evidence type="ECO:0000256" key="4">
    <source>
        <dbReference type="ARBA" id="ARBA00022598"/>
    </source>
</evidence>
<dbReference type="SUPFAM" id="SSF52374">
    <property type="entry name" value="Nucleotidylyl transferase"/>
    <property type="match status" value="1"/>
</dbReference>
<dbReference type="Pfam" id="PF08264">
    <property type="entry name" value="Anticodon_1"/>
    <property type="match status" value="1"/>
</dbReference>
<name>I5C1U9_9BACT</name>
<dbReference type="InterPro" id="IPR009080">
    <property type="entry name" value="tRNAsynth_Ia_anticodon-bd"/>
</dbReference>
<dbReference type="GO" id="GO:0005829">
    <property type="term" value="C:cytosol"/>
    <property type="evidence" value="ECO:0007669"/>
    <property type="project" value="TreeGrafter"/>
</dbReference>
<dbReference type="Pfam" id="PF00133">
    <property type="entry name" value="tRNA-synt_1"/>
    <property type="match status" value="1"/>
</dbReference>
<dbReference type="FunFam" id="1.10.287.380:FF:000001">
    <property type="entry name" value="Valine--tRNA ligase"/>
    <property type="match status" value="1"/>
</dbReference>
<dbReference type="GO" id="GO:0006438">
    <property type="term" value="P:valyl-tRNA aminoacylation"/>
    <property type="evidence" value="ECO:0007669"/>
    <property type="project" value="UniProtKB-UniRule"/>
</dbReference>
<organism evidence="16 17">
    <name type="scientific">Nitritalea halalkaliphila LW7</name>
    <dbReference type="NCBI Taxonomy" id="1189621"/>
    <lineage>
        <taxon>Bacteria</taxon>
        <taxon>Pseudomonadati</taxon>
        <taxon>Bacteroidota</taxon>
        <taxon>Cytophagia</taxon>
        <taxon>Cytophagales</taxon>
        <taxon>Cyclobacteriaceae</taxon>
        <taxon>Nitritalea</taxon>
    </lineage>
</organism>
<proteinExistence type="inferred from homology"/>
<dbReference type="AlphaFoldDB" id="I5C1U9"/>
<dbReference type="RefSeq" id="WP_009055528.1">
    <property type="nucleotide sequence ID" value="NZ_AJYA01000026.1"/>
</dbReference>
<dbReference type="SUPFAM" id="SSF46589">
    <property type="entry name" value="tRNA-binding arm"/>
    <property type="match status" value="1"/>
</dbReference>
<dbReference type="NCBIfam" id="TIGR00422">
    <property type="entry name" value="valS"/>
    <property type="match status" value="1"/>
</dbReference>
<evidence type="ECO:0000256" key="5">
    <source>
        <dbReference type="ARBA" id="ARBA00022741"/>
    </source>
</evidence>
<dbReference type="InterPro" id="IPR001412">
    <property type="entry name" value="aa-tRNA-synth_I_CS"/>
</dbReference>
<evidence type="ECO:0000256" key="1">
    <source>
        <dbReference type="ARBA" id="ARBA00004496"/>
    </source>
</evidence>
<keyword evidence="3 12" id="KW-0963">Cytoplasm</keyword>
<comment type="domain">
    <text evidence="12">The C-terminal coiled-coil domain is crucial for aminoacylation activity.</text>
</comment>
<feature type="short sequence motif" description="'KMSKS' region" evidence="12">
    <location>
        <begin position="535"/>
        <end position="539"/>
    </location>
</feature>
<evidence type="ECO:0000256" key="10">
    <source>
        <dbReference type="ARBA" id="ARBA00047552"/>
    </source>
</evidence>
<dbReference type="FunFam" id="3.40.50.620:FF:000032">
    <property type="entry name" value="Valine--tRNA ligase"/>
    <property type="match status" value="1"/>
</dbReference>
<dbReference type="InterPro" id="IPR002300">
    <property type="entry name" value="aa-tRNA-synth_Ia"/>
</dbReference>
<keyword evidence="4 12" id="KW-0436">Ligase</keyword>
<accession>I5C1U9</accession>
<evidence type="ECO:0000259" key="15">
    <source>
        <dbReference type="Pfam" id="PF10458"/>
    </source>
</evidence>
<dbReference type="GO" id="GO:0004832">
    <property type="term" value="F:valine-tRNA ligase activity"/>
    <property type="evidence" value="ECO:0007669"/>
    <property type="project" value="UniProtKB-UniRule"/>
</dbReference>
<keyword evidence="5 12" id="KW-0547">Nucleotide-binding</keyword>
<protein>
    <recommendedName>
        <fullName evidence="12">Valine--tRNA ligase</fullName>
        <ecNumber evidence="12">6.1.1.9</ecNumber>
    </recommendedName>
    <alternativeName>
        <fullName evidence="12">Valyl-tRNA synthetase</fullName>
        <shortName evidence="12">ValRS</shortName>
    </alternativeName>
</protein>
<keyword evidence="8 12" id="KW-0175">Coiled coil</keyword>
<evidence type="ECO:0000256" key="11">
    <source>
        <dbReference type="ARBA" id="ARBA00060830"/>
    </source>
</evidence>
<keyword evidence="9 12" id="KW-0030">Aminoacyl-tRNA synthetase</keyword>
<dbReference type="InterPro" id="IPR033705">
    <property type="entry name" value="Anticodon_Ia_Val"/>
</dbReference>
<evidence type="ECO:0000256" key="2">
    <source>
        <dbReference type="ARBA" id="ARBA00011245"/>
    </source>
</evidence>
<dbReference type="PANTHER" id="PTHR11946:SF109">
    <property type="entry name" value="VALINE--TRNA LIGASE"/>
    <property type="match status" value="1"/>
</dbReference>
<keyword evidence="7 12" id="KW-0648">Protein biosynthesis</keyword>
<evidence type="ECO:0000256" key="3">
    <source>
        <dbReference type="ARBA" id="ARBA00022490"/>
    </source>
</evidence>
<keyword evidence="6 12" id="KW-0067">ATP-binding</keyword>
<dbReference type="InterPro" id="IPR013155">
    <property type="entry name" value="M/V/L/I-tRNA-synth_anticd-bd"/>
</dbReference>
<dbReference type="Proteomes" id="UP000005551">
    <property type="component" value="Unassembled WGS sequence"/>
</dbReference>
<dbReference type="InterPro" id="IPR019499">
    <property type="entry name" value="Val-tRNA_synth_tRNA-bd"/>
</dbReference>
<comment type="domain">
    <text evidence="12">ValRS has two distinct active sites: one for aminoacylation and one for editing. The misactivated threonine is translocated from the active site to the editing site.</text>
</comment>
<reference evidence="16 17" key="1">
    <citation type="submission" date="2012-05" db="EMBL/GenBank/DDBJ databases">
        <title>Genome sequence of Nitritalea halalkaliphila LW7.</title>
        <authorList>
            <person name="Jangir P.K."/>
            <person name="Singh A."/>
            <person name="Shivaji S."/>
            <person name="Sharma R."/>
        </authorList>
    </citation>
    <scope>NUCLEOTIDE SEQUENCE [LARGE SCALE GENOMIC DNA]</scope>
    <source>
        <strain evidence="16 17">LW7</strain>
    </source>
</reference>
<feature type="short sequence motif" description="'HIGH' region" evidence="12">
    <location>
        <begin position="44"/>
        <end position="54"/>
    </location>
</feature>
<dbReference type="Gene3D" id="1.10.287.380">
    <property type="entry name" value="Valyl-tRNA synthetase, C-terminal domain"/>
    <property type="match status" value="1"/>
</dbReference>
<evidence type="ECO:0000256" key="9">
    <source>
        <dbReference type="ARBA" id="ARBA00023146"/>
    </source>
</evidence>
<dbReference type="PATRIC" id="fig|1189621.3.peg.2528"/>
<evidence type="ECO:0000256" key="12">
    <source>
        <dbReference type="HAMAP-Rule" id="MF_02004"/>
    </source>
</evidence>
<dbReference type="STRING" id="1189621.A3SI_12139"/>
<dbReference type="GO" id="GO:0005524">
    <property type="term" value="F:ATP binding"/>
    <property type="evidence" value="ECO:0007669"/>
    <property type="project" value="UniProtKB-UniRule"/>
</dbReference>
<dbReference type="OrthoDB" id="9810365at2"/>
<sequence length="875" mass="100432">MALDTKYQPEATENKWYAYWQEKGFFRSTVDPEREPYTVVIPPPNVTGVLHMGHMLNNTLQDVLVRKARMEGKNACWVPGTDHASIATEAKVVAMLKERGIEKSSLSREEFLHYAWEWKEKYGGIILEQLKKLGASCDWERTKFTMDEDLSGAVIDVFIDLYRKGKIYRGVRMVNWDPAGKTALSDDEVITKEVASHLYHIRYQLADSEEFLTIATTRPETIMADSAICVHPEDSRFQHLHGREVYIPLIKRRIPVITDSYVDMEFGTGCLKVTPAHDLNDYEIGLRHKLPVIDILAEDGRLNAQAEILVGEDRFVARKKIAKMLEAEGHLLQVEPYTSNVGHSERTDAVVEPRLSLQWFLKMDEITQPAFRNVMEDVIQLHPPKFKNMYRAWMENVRDWCISRQLWWGHRIPAYYLPNGEFVVAKTAEEALRIAEETYGQSFAPEDLRQDEDVLDTWFSSWLWPLSVFDTRVFGGEAPNEELKYYYPTNDLVTAPEILFFWVARMIMAGYEYTGEKPFRNVYLTGIVRDKQGRKMSKSLGNSPDPLALIRDYGADGVRTGMLFSSPAGNDLPFDEKLVEQGRNFANKIWNAFRLVKGWEVSETAEVQAPAAGSWFENRFQAALAEIEDHFEKFRISDALMTTYKLVWDDFCSWYLEMVKPPYQQPIDPVTYEQTVGFFERVLKLLHPFMPFITEELWHALRDREEGDALIVASWPKKETFDPAILQDAAQIFDVVTQIRNVRSAKGISPKEAFVLTVNTQQETRYTAYKAILMKLANLTDVQFGSEVEGAISFVVKADECFLPLGEQIDLEKERETIEKELAYTKGFLASVQKKLSNARFVAGAPEQVVANERQKQADAEAKIKALEESLQKLS</sequence>
<dbReference type="Gene3D" id="1.10.730.10">
    <property type="entry name" value="Isoleucyl-tRNA Synthetase, Domain 1"/>
    <property type="match status" value="1"/>
</dbReference>
<feature type="binding site" evidence="12">
    <location>
        <position position="538"/>
    </location>
    <ligand>
        <name>ATP</name>
        <dbReference type="ChEBI" id="CHEBI:30616"/>
    </ligand>
</feature>
<dbReference type="SUPFAM" id="SSF47323">
    <property type="entry name" value="Anticodon-binding domain of a subclass of class I aminoacyl-tRNA synthetases"/>
    <property type="match status" value="1"/>
</dbReference>
<evidence type="ECO:0000256" key="7">
    <source>
        <dbReference type="ARBA" id="ARBA00022917"/>
    </source>
</evidence>
<evidence type="ECO:0000256" key="8">
    <source>
        <dbReference type="ARBA" id="ARBA00023054"/>
    </source>
</evidence>
<dbReference type="GO" id="GO:0002161">
    <property type="term" value="F:aminoacyl-tRNA deacylase activity"/>
    <property type="evidence" value="ECO:0007669"/>
    <property type="project" value="InterPro"/>
</dbReference>
<comment type="subcellular location">
    <subcellularLocation>
        <location evidence="1 12">Cytoplasm</location>
    </subcellularLocation>
</comment>
<feature type="domain" description="Methionyl/Valyl/Leucyl/Isoleucyl-tRNA synthetase anticodon-binding" evidence="14">
    <location>
        <begin position="615"/>
        <end position="753"/>
    </location>
</feature>
<comment type="similarity">
    <text evidence="11 12">Belongs to the class-I aminoacyl-tRNA synthetase family. ValS type 1 subfamily.</text>
</comment>
<dbReference type="EMBL" id="AJYA01000026">
    <property type="protein sequence ID" value="EIM75801.1"/>
    <property type="molecule type" value="Genomic_DNA"/>
</dbReference>
<dbReference type="HAMAP" id="MF_02004">
    <property type="entry name" value="Val_tRNA_synth_type1"/>
    <property type="match status" value="1"/>
</dbReference>
<dbReference type="CDD" id="cd07962">
    <property type="entry name" value="Anticodon_Ia_Val"/>
    <property type="match status" value="1"/>
</dbReference>
<dbReference type="SUPFAM" id="SSF50677">
    <property type="entry name" value="ValRS/IleRS/LeuRS editing domain"/>
    <property type="match status" value="1"/>
</dbReference>
<dbReference type="InterPro" id="IPR010978">
    <property type="entry name" value="tRNA-bd_arm"/>
</dbReference>
<dbReference type="InterPro" id="IPR009008">
    <property type="entry name" value="Val/Leu/Ile-tRNA-synth_edit"/>
</dbReference>
<comment type="subunit">
    <text evidence="2 12">Monomer.</text>
</comment>
<dbReference type="InterPro" id="IPR037118">
    <property type="entry name" value="Val-tRNA_synth_C_sf"/>
</dbReference>
<dbReference type="PANTHER" id="PTHR11946">
    <property type="entry name" value="VALYL-TRNA SYNTHETASES"/>
    <property type="match status" value="1"/>
</dbReference>
<evidence type="ECO:0000313" key="16">
    <source>
        <dbReference type="EMBL" id="EIM75801.1"/>
    </source>
</evidence>
<dbReference type="Gene3D" id="3.40.50.620">
    <property type="entry name" value="HUPs"/>
    <property type="match status" value="2"/>
</dbReference>
<comment type="function">
    <text evidence="12">Catalyzes the attachment of valine to tRNA(Val). As ValRS can inadvertently accommodate and process structurally similar amino acids such as threonine, to avoid such errors, it has a 'posttransfer' editing activity that hydrolyzes mischarged Thr-tRNA(Val) in a tRNA-dependent manner.</text>
</comment>